<protein>
    <submittedName>
        <fullName evidence="6">Capsular polysaccharide transport system ATP-binding protein</fullName>
    </submittedName>
</protein>
<dbReference type="PROSITE" id="PS50893">
    <property type="entry name" value="ABC_TRANSPORTER_2"/>
    <property type="match status" value="1"/>
</dbReference>
<keyword evidence="3" id="KW-0547">Nucleotide-binding</keyword>
<dbReference type="InterPro" id="IPR017871">
    <property type="entry name" value="ABC_transporter-like_CS"/>
</dbReference>
<comment type="similarity">
    <text evidence="1">Belongs to the ABC transporter superfamily.</text>
</comment>
<dbReference type="EMBL" id="FZOY01000005">
    <property type="protein sequence ID" value="SNT04860.1"/>
    <property type="molecule type" value="Genomic_DNA"/>
</dbReference>
<organism evidence="6 7">
    <name type="scientific">Tropicimonas sediminicola</name>
    <dbReference type="NCBI Taxonomy" id="1031541"/>
    <lineage>
        <taxon>Bacteria</taxon>
        <taxon>Pseudomonadati</taxon>
        <taxon>Pseudomonadota</taxon>
        <taxon>Alphaproteobacteria</taxon>
        <taxon>Rhodobacterales</taxon>
        <taxon>Roseobacteraceae</taxon>
        <taxon>Tropicimonas</taxon>
    </lineage>
</organism>
<dbReference type="Gene3D" id="3.40.50.300">
    <property type="entry name" value="P-loop containing nucleotide triphosphate hydrolases"/>
    <property type="match status" value="1"/>
</dbReference>
<dbReference type="CDD" id="cd03220">
    <property type="entry name" value="ABC_KpsT_Wzt"/>
    <property type="match status" value="1"/>
</dbReference>
<dbReference type="GO" id="GO:0140359">
    <property type="term" value="F:ABC-type transporter activity"/>
    <property type="evidence" value="ECO:0007669"/>
    <property type="project" value="InterPro"/>
</dbReference>
<dbReference type="AlphaFoldDB" id="A0A239JGA7"/>
<name>A0A239JGA7_9RHOB</name>
<dbReference type="Pfam" id="PF00005">
    <property type="entry name" value="ABC_tran"/>
    <property type="match status" value="1"/>
</dbReference>
<dbReference type="SUPFAM" id="SSF52540">
    <property type="entry name" value="P-loop containing nucleoside triphosphate hydrolases"/>
    <property type="match status" value="1"/>
</dbReference>
<dbReference type="InterPro" id="IPR003593">
    <property type="entry name" value="AAA+_ATPase"/>
</dbReference>
<reference evidence="6 7" key="1">
    <citation type="submission" date="2017-06" db="EMBL/GenBank/DDBJ databases">
        <authorList>
            <person name="Kim H.J."/>
            <person name="Triplett B.A."/>
        </authorList>
    </citation>
    <scope>NUCLEOTIDE SEQUENCE [LARGE SCALE GENOMIC DNA]</scope>
    <source>
        <strain evidence="6 7">DSM 29339</strain>
    </source>
</reference>
<dbReference type="InterPro" id="IPR050683">
    <property type="entry name" value="Bact_Polysacc_Export_ATP-bd"/>
</dbReference>
<sequence>MIRLTNLTKSFYTAGRRKVILDNVNAVFPTGESVALLGRNGAGKSSLMKIIAGTMNADSGMVSSDGTISWPVGFSGSFHGELTGAQNIRFIARVYGVETDALLEFVAHFAELGDHFHMPVRTYSSGMKSRLAFGLSMGVDFDTYLVDESTAVGDAAFRAKSKQYFLDRLGRSSAIVVSHGIKTLRDICTSGAVLENGKLVYYDRVEDAIAHHQYNMNSTEDEEDEV</sequence>
<evidence type="ECO:0000256" key="1">
    <source>
        <dbReference type="ARBA" id="ARBA00005417"/>
    </source>
</evidence>
<dbReference type="PANTHER" id="PTHR46743">
    <property type="entry name" value="TEICHOIC ACIDS EXPORT ATP-BINDING PROTEIN TAGH"/>
    <property type="match status" value="1"/>
</dbReference>
<feature type="domain" description="ABC transporter" evidence="5">
    <location>
        <begin position="2"/>
        <end position="221"/>
    </location>
</feature>
<evidence type="ECO:0000313" key="7">
    <source>
        <dbReference type="Proteomes" id="UP000198426"/>
    </source>
</evidence>
<dbReference type="PANTHER" id="PTHR46743:SF2">
    <property type="entry name" value="TEICHOIC ACIDS EXPORT ATP-BINDING PROTEIN TAGH"/>
    <property type="match status" value="1"/>
</dbReference>
<dbReference type="InterPro" id="IPR027417">
    <property type="entry name" value="P-loop_NTPase"/>
</dbReference>
<dbReference type="RefSeq" id="WP_089233835.1">
    <property type="nucleotide sequence ID" value="NZ_FZOY01000005.1"/>
</dbReference>
<dbReference type="GO" id="GO:0016887">
    <property type="term" value="F:ATP hydrolysis activity"/>
    <property type="evidence" value="ECO:0007669"/>
    <property type="project" value="InterPro"/>
</dbReference>
<evidence type="ECO:0000259" key="5">
    <source>
        <dbReference type="PROSITE" id="PS50893"/>
    </source>
</evidence>
<dbReference type="GO" id="GO:0016020">
    <property type="term" value="C:membrane"/>
    <property type="evidence" value="ECO:0007669"/>
    <property type="project" value="InterPro"/>
</dbReference>
<keyword evidence="7" id="KW-1185">Reference proteome</keyword>
<evidence type="ECO:0000256" key="3">
    <source>
        <dbReference type="ARBA" id="ARBA00022741"/>
    </source>
</evidence>
<accession>A0A239JGA7</accession>
<keyword evidence="2" id="KW-0813">Transport</keyword>
<evidence type="ECO:0000256" key="2">
    <source>
        <dbReference type="ARBA" id="ARBA00022448"/>
    </source>
</evidence>
<dbReference type="SMART" id="SM00382">
    <property type="entry name" value="AAA"/>
    <property type="match status" value="1"/>
</dbReference>
<dbReference type="Proteomes" id="UP000198426">
    <property type="component" value="Unassembled WGS sequence"/>
</dbReference>
<keyword evidence="4 6" id="KW-0067">ATP-binding</keyword>
<proteinExistence type="inferred from homology"/>
<dbReference type="InterPro" id="IPR003439">
    <property type="entry name" value="ABC_transporter-like_ATP-bd"/>
</dbReference>
<gene>
    <name evidence="6" type="ORF">SAMN05421757_105267</name>
</gene>
<dbReference type="OrthoDB" id="9778870at2"/>
<dbReference type="InterPro" id="IPR015860">
    <property type="entry name" value="ABC_transpr_TagH-like"/>
</dbReference>
<dbReference type="GO" id="GO:0005524">
    <property type="term" value="F:ATP binding"/>
    <property type="evidence" value="ECO:0007669"/>
    <property type="project" value="UniProtKB-KW"/>
</dbReference>
<evidence type="ECO:0000256" key="4">
    <source>
        <dbReference type="ARBA" id="ARBA00022840"/>
    </source>
</evidence>
<dbReference type="PROSITE" id="PS00211">
    <property type="entry name" value="ABC_TRANSPORTER_1"/>
    <property type="match status" value="1"/>
</dbReference>
<evidence type="ECO:0000313" key="6">
    <source>
        <dbReference type="EMBL" id="SNT04860.1"/>
    </source>
</evidence>